<keyword evidence="2" id="KW-1185">Reference proteome</keyword>
<accession>A0A235EQK1</accession>
<evidence type="ECO:0000313" key="1">
    <source>
        <dbReference type="EMBL" id="OYD50685.1"/>
    </source>
</evidence>
<evidence type="ECO:0000313" key="2">
    <source>
        <dbReference type="Proteomes" id="UP000215441"/>
    </source>
</evidence>
<organism evidence="1 2">
    <name type="scientific">Acidovorax kalamii</name>
    <dbReference type="NCBI Taxonomy" id="2004485"/>
    <lineage>
        <taxon>Bacteria</taxon>
        <taxon>Pseudomonadati</taxon>
        <taxon>Pseudomonadota</taxon>
        <taxon>Betaproteobacteria</taxon>
        <taxon>Burkholderiales</taxon>
        <taxon>Comamonadaceae</taxon>
        <taxon>Acidovorax</taxon>
    </lineage>
</organism>
<dbReference type="Proteomes" id="UP000215441">
    <property type="component" value="Unassembled WGS sequence"/>
</dbReference>
<comment type="caution">
    <text evidence="1">The sequence shown here is derived from an EMBL/GenBank/DDBJ whole genome shotgun (WGS) entry which is preliminary data.</text>
</comment>
<dbReference type="AlphaFoldDB" id="A0A235EQK1"/>
<reference evidence="1 2" key="1">
    <citation type="submission" date="2017-07" db="EMBL/GenBank/DDBJ databases">
        <title>Acidovorax KNDSW TSA 6 genome sequence and assembly.</title>
        <authorList>
            <person name="Mayilraj S."/>
        </authorList>
    </citation>
    <scope>NUCLEOTIDE SEQUENCE [LARGE SCALE GENOMIC DNA]</scope>
    <source>
        <strain evidence="1 2">KNDSW-TSA6</strain>
    </source>
</reference>
<proteinExistence type="predicted"/>
<gene>
    <name evidence="1" type="ORF">CBY09_08095</name>
</gene>
<protein>
    <submittedName>
        <fullName evidence="1">Uncharacterized protein</fullName>
    </submittedName>
</protein>
<dbReference type="RefSeq" id="WP_094288302.1">
    <property type="nucleotide sequence ID" value="NZ_NOIG01000005.1"/>
</dbReference>
<dbReference type="OrthoDB" id="8811537at2"/>
<name>A0A235EQK1_9BURK</name>
<sequence>MSPLHISHPVRATILQLYCKGGRRPFASKMHEFSGDLTVVRIEGRFGTVPALHLSCSSPKRLFEPRIVDMVAGELEVHGMEKTPEGNWVAQAWRLRIGD</sequence>
<dbReference type="EMBL" id="NOIG01000005">
    <property type="protein sequence ID" value="OYD50685.1"/>
    <property type="molecule type" value="Genomic_DNA"/>
</dbReference>